<dbReference type="RefSeq" id="WP_285065592.1">
    <property type="nucleotide sequence ID" value="NZ_JASOOE010000006.1"/>
</dbReference>
<accession>A0AAJ1V5K7</accession>
<dbReference type="AlphaFoldDB" id="A0AAJ1V5K7"/>
<gene>
    <name evidence="3" type="ORF">QP433_03960</name>
</gene>
<evidence type="ECO:0000313" key="3">
    <source>
        <dbReference type="EMBL" id="MDK7187129.1"/>
    </source>
</evidence>
<dbReference type="InterPro" id="IPR036873">
    <property type="entry name" value="Rhodanese-like_dom_sf"/>
</dbReference>
<comment type="caution">
    <text evidence="3">The sequence shown here is derived from an EMBL/GenBank/DDBJ whole genome shotgun (WGS) entry which is preliminary data.</text>
</comment>
<sequence length="133" mass="15299">MSFLKVLSSIILIVIILFAVYQAYLWFLRKRSAQMISAMDLNERIRKLQLVDVREAAEFDREHILGARNIPFTQFKMRSGEIRRDIPVCLYDEGGNHLTSRAAGILKKQGHTQVFILTGGLEKWFGKTKTNLS</sequence>
<feature type="transmembrane region" description="Helical" evidence="1">
    <location>
        <begin position="6"/>
        <end position="27"/>
    </location>
</feature>
<name>A0AAJ1V5K7_9LACT</name>
<evidence type="ECO:0000259" key="2">
    <source>
        <dbReference type="PROSITE" id="PS50206"/>
    </source>
</evidence>
<reference evidence="3" key="1">
    <citation type="submission" date="2023-05" db="EMBL/GenBank/DDBJ databases">
        <title>Cataloging the Phylogenetic Diversity of Human Bladder Bacteria.</title>
        <authorList>
            <person name="Du J."/>
        </authorList>
    </citation>
    <scope>NUCLEOTIDE SEQUENCE</scope>
    <source>
        <strain evidence="3">UMB1231</strain>
    </source>
</reference>
<dbReference type="InterPro" id="IPR050229">
    <property type="entry name" value="GlpE_sulfurtransferase"/>
</dbReference>
<protein>
    <submittedName>
        <fullName evidence="3">Rhodanese-like domain-containing protein</fullName>
    </submittedName>
</protein>
<dbReference type="PANTHER" id="PTHR43031:SF18">
    <property type="entry name" value="RHODANESE-RELATED SULFURTRANSFERASES"/>
    <property type="match status" value="1"/>
</dbReference>
<organism evidence="3 4">
    <name type="scientific">Facklamia hominis</name>
    <dbReference type="NCBI Taxonomy" id="178214"/>
    <lineage>
        <taxon>Bacteria</taxon>
        <taxon>Bacillati</taxon>
        <taxon>Bacillota</taxon>
        <taxon>Bacilli</taxon>
        <taxon>Lactobacillales</taxon>
        <taxon>Aerococcaceae</taxon>
        <taxon>Facklamia</taxon>
    </lineage>
</organism>
<dbReference type="Pfam" id="PF00581">
    <property type="entry name" value="Rhodanese"/>
    <property type="match status" value="1"/>
</dbReference>
<dbReference type="CDD" id="cd00158">
    <property type="entry name" value="RHOD"/>
    <property type="match status" value="1"/>
</dbReference>
<evidence type="ECO:0000256" key="1">
    <source>
        <dbReference type="SAM" id="Phobius"/>
    </source>
</evidence>
<dbReference type="EMBL" id="JASOOE010000006">
    <property type="protein sequence ID" value="MDK7187129.1"/>
    <property type="molecule type" value="Genomic_DNA"/>
</dbReference>
<dbReference type="InterPro" id="IPR001763">
    <property type="entry name" value="Rhodanese-like_dom"/>
</dbReference>
<evidence type="ECO:0000313" key="4">
    <source>
        <dbReference type="Proteomes" id="UP001229251"/>
    </source>
</evidence>
<dbReference type="SUPFAM" id="SSF52821">
    <property type="entry name" value="Rhodanese/Cell cycle control phosphatase"/>
    <property type="match status" value="1"/>
</dbReference>
<dbReference type="PROSITE" id="PS50206">
    <property type="entry name" value="RHODANESE_3"/>
    <property type="match status" value="1"/>
</dbReference>
<dbReference type="SMART" id="SM00450">
    <property type="entry name" value="RHOD"/>
    <property type="match status" value="1"/>
</dbReference>
<dbReference type="PANTHER" id="PTHR43031">
    <property type="entry name" value="FAD-DEPENDENT OXIDOREDUCTASE"/>
    <property type="match status" value="1"/>
</dbReference>
<dbReference type="Gene3D" id="3.40.250.10">
    <property type="entry name" value="Rhodanese-like domain"/>
    <property type="match status" value="1"/>
</dbReference>
<proteinExistence type="predicted"/>
<dbReference type="Proteomes" id="UP001229251">
    <property type="component" value="Unassembled WGS sequence"/>
</dbReference>
<feature type="domain" description="Rhodanese" evidence="2">
    <location>
        <begin position="44"/>
        <end position="129"/>
    </location>
</feature>
<keyword evidence="1" id="KW-0472">Membrane</keyword>
<keyword evidence="1" id="KW-1133">Transmembrane helix</keyword>
<keyword evidence="1" id="KW-0812">Transmembrane</keyword>